<feature type="region of interest" description="Disordered" evidence="1">
    <location>
        <begin position="203"/>
        <end position="244"/>
    </location>
</feature>
<dbReference type="Proteomes" id="UP000499080">
    <property type="component" value="Unassembled WGS sequence"/>
</dbReference>
<dbReference type="AlphaFoldDB" id="A0A4Y2TFH5"/>
<proteinExistence type="predicted"/>
<evidence type="ECO:0000313" key="3">
    <source>
        <dbReference type="Proteomes" id="UP000499080"/>
    </source>
</evidence>
<dbReference type="EMBL" id="BGPR01028079">
    <property type="protein sequence ID" value="GBN99001.1"/>
    <property type="molecule type" value="Genomic_DNA"/>
</dbReference>
<evidence type="ECO:0000256" key="1">
    <source>
        <dbReference type="SAM" id="MobiDB-lite"/>
    </source>
</evidence>
<gene>
    <name evidence="2" type="ORF">AVEN_79559_1</name>
</gene>
<organism evidence="2 3">
    <name type="scientific">Araneus ventricosus</name>
    <name type="common">Orbweaver spider</name>
    <name type="synonym">Epeira ventricosa</name>
    <dbReference type="NCBI Taxonomy" id="182803"/>
    <lineage>
        <taxon>Eukaryota</taxon>
        <taxon>Metazoa</taxon>
        <taxon>Ecdysozoa</taxon>
        <taxon>Arthropoda</taxon>
        <taxon>Chelicerata</taxon>
        <taxon>Arachnida</taxon>
        <taxon>Araneae</taxon>
        <taxon>Araneomorphae</taxon>
        <taxon>Entelegynae</taxon>
        <taxon>Araneoidea</taxon>
        <taxon>Araneidae</taxon>
        <taxon>Araneus</taxon>
    </lineage>
</organism>
<accession>A0A4Y2TFH5</accession>
<reference evidence="2 3" key="1">
    <citation type="journal article" date="2019" name="Sci. Rep.">
        <title>Orb-weaving spider Araneus ventricosus genome elucidates the spidroin gene catalogue.</title>
        <authorList>
            <person name="Kono N."/>
            <person name="Nakamura H."/>
            <person name="Ohtoshi R."/>
            <person name="Moran D.A.P."/>
            <person name="Shinohara A."/>
            <person name="Yoshida Y."/>
            <person name="Fujiwara M."/>
            <person name="Mori M."/>
            <person name="Tomita M."/>
            <person name="Arakawa K."/>
        </authorList>
    </citation>
    <scope>NUCLEOTIDE SEQUENCE [LARGE SCALE GENOMIC DNA]</scope>
</reference>
<evidence type="ECO:0000313" key="2">
    <source>
        <dbReference type="EMBL" id="GBN99001.1"/>
    </source>
</evidence>
<sequence length="244" mass="27909">MKIKAARNSGELNNATIELQTLIINSCNKSFKIKKQLLITKPNWWTEQLEIHKKKVRALRRRAQLGSEIKRQVGYQVFKKEKSKYKRHIKQARNMDWGKLCSAASHPYGKQYKAAFRKSVFPSQIRYLINGDPNGNLQEAAQNILHQIFLSPAIPTNYNLTTSTQTPDPPFPPRNIGERRKRPAAGLLLSSYFTFTDNREGAGETYDSEADLSSGVHQQPERPTVGLQRRQICGYSHQRATKQT</sequence>
<dbReference type="OrthoDB" id="6437148at2759"/>
<comment type="caution">
    <text evidence="2">The sequence shown here is derived from an EMBL/GenBank/DDBJ whole genome shotgun (WGS) entry which is preliminary data.</text>
</comment>
<keyword evidence="3" id="KW-1185">Reference proteome</keyword>
<protein>
    <submittedName>
        <fullName evidence="2">Uncharacterized protein</fullName>
    </submittedName>
</protein>
<name>A0A4Y2TFH5_ARAVE</name>